<evidence type="ECO:0000313" key="3">
    <source>
        <dbReference type="Proteomes" id="UP000295621"/>
    </source>
</evidence>
<sequence>MWQLGRLDIDVELRPETSGSQVLDPAPSPATAAARLWVVPWIALTALAIVVLAVVRRRRTTKLRRRTDATAAASVI</sequence>
<keyword evidence="1" id="KW-0472">Membrane</keyword>
<dbReference type="OrthoDB" id="4336304at2"/>
<comment type="caution">
    <text evidence="2">The sequence shown here is derived from an EMBL/GenBank/DDBJ whole genome shotgun (WGS) entry which is preliminary data.</text>
</comment>
<evidence type="ECO:0000313" key="2">
    <source>
        <dbReference type="EMBL" id="TDC52996.1"/>
    </source>
</evidence>
<dbReference type="RefSeq" id="WP_131980938.1">
    <property type="nucleotide sequence ID" value="NZ_SMKL01000012.1"/>
</dbReference>
<keyword evidence="1" id="KW-0812">Transmembrane</keyword>
<protein>
    <recommendedName>
        <fullName evidence="4">DUF916 domain-containing protein</fullName>
    </recommendedName>
</protein>
<evidence type="ECO:0000256" key="1">
    <source>
        <dbReference type="SAM" id="Phobius"/>
    </source>
</evidence>
<dbReference type="EMBL" id="SMKL01000012">
    <property type="protein sequence ID" value="TDC52996.1"/>
    <property type="molecule type" value="Genomic_DNA"/>
</dbReference>
<keyword evidence="1" id="KW-1133">Transmembrane helix</keyword>
<dbReference type="Proteomes" id="UP000295621">
    <property type="component" value="Unassembled WGS sequence"/>
</dbReference>
<organism evidence="2 3">
    <name type="scientific">Jiangella ureilytica</name>
    <dbReference type="NCBI Taxonomy" id="2530374"/>
    <lineage>
        <taxon>Bacteria</taxon>
        <taxon>Bacillati</taxon>
        <taxon>Actinomycetota</taxon>
        <taxon>Actinomycetes</taxon>
        <taxon>Jiangellales</taxon>
        <taxon>Jiangellaceae</taxon>
        <taxon>Jiangella</taxon>
    </lineage>
</organism>
<accession>A0A4R4RTN4</accession>
<name>A0A4R4RTN4_9ACTN</name>
<keyword evidence="3" id="KW-1185">Reference proteome</keyword>
<evidence type="ECO:0008006" key="4">
    <source>
        <dbReference type="Google" id="ProtNLM"/>
    </source>
</evidence>
<proteinExistence type="predicted"/>
<gene>
    <name evidence="2" type="ORF">E1212_07600</name>
</gene>
<feature type="transmembrane region" description="Helical" evidence="1">
    <location>
        <begin position="34"/>
        <end position="55"/>
    </location>
</feature>
<dbReference type="AlphaFoldDB" id="A0A4R4RTN4"/>
<reference evidence="2 3" key="1">
    <citation type="submission" date="2019-02" db="EMBL/GenBank/DDBJ databases">
        <title>Draft genome sequences of novel Actinobacteria.</title>
        <authorList>
            <person name="Sahin N."/>
            <person name="Ay H."/>
            <person name="Saygin H."/>
        </authorList>
    </citation>
    <scope>NUCLEOTIDE SEQUENCE [LARGE SCALE GENOMIC DNA]</scope>
    <source>
        <strain evidence="2 3">KC603</strain>
    </source>
</reference>